<feature type="transmembrane region" description="Helical" evidence="10">
    <location>
        <begin position="209"/>
        <end position="231"/>
    </location>
</feature>
<dbReference type="GO" id="GO:0009425">
    <property type="term" value="C:bacterial-type flagellum basal body"/>
    <property type="evidence" value="ECO:0007669"/>
    <property type="project" value="UniProtKB-SubCell"/>
</dbReference>
<dbReference type="Proteomes" id="UP000067711">
    <property type="component" value="Chromosome 2"/>
</dbReference>
<evidence type="ECO:0000256" key="2">
    <source>
        <dbReference type="ARBA" id="ARBA00009772"/>
    </source>
</evidence>
<comment type="function">
    <text evidence="1 10">Role in flagellar biosynthesis.</text>
</comment>
<dbReference type="PANTHER" id="PTHR30065">
    <property type="entry name" value="FLAGELLAR BIOSYNTHETIC PROTEIN FLIR"/>
    <property type="match status" value="1"/>
</dbReference>
<name>A0A1B4FQM6_9BURK</name>
<evidence type="ECO:0000256" key="10">
    <source>
        <dbReference type="RuleBase" id="RU362071"/>
    </source>
</evidence>
<feature type="transmembrane region" description="Helical" evidence="10">
    <location>
        <begin position="170"/>
        <end position="197"/>
    </location>
</feature>
<keyword evidence="8 10" id="KW-0975">Bacterial flagellum</keyword>
<comment type="subcellular location">
    <subcellularLocation>
        <location evidence="10">Cell membrane</location>
        <topology evidence="10">Multi-pass membrane protein</topology>
    </subcellularLocation>
    <subcellularLocation>
        <location evidence="10">Bacterial flagellum basal body</location>
    </subcellularLocation>
</comment>
<proteinExistence type="inferred from homology"/>
<dbReference type="EMBL" id="CP013388">
    <property type="protein sequence ID" value="AOJ05982.1"/>
    <property type="molecule type" value="Genomic_DNA"/>
</dbReference>
<dbReference type="GO" id="GO:0044780">
    <property type="term" value="P:bacterial-type flagellum assembly"/>
    <property type="evidence" value="ECO:0007669"/>
    <property type="project" value="UniProtKB-UniRule"/>
</dbReference>
<evidence type="ECO:0000256" key="7">
    <source>
        <dbReference type="ARBA" id="ARBA00023136"/>
    </source>
</evidence>
<evidence type="ECO:0000256" key="8">
    <source>
        <dbReference type="ARBA" id="ARBA00023143"/>
    </source>
</evidence>
<reference evidence="11 12" key="1">
    <citation type="submission" date="2015-12" db="EMBL/GenBank/DDBJ databases">
        <title>Diversity of Burkholderia near neighbor genomes.</title>
        <authorList>
            <person name="Sahl J."/>
            <person name="Wagner D."/>
            <person name="Keim P."/>
        </authorList>
    </citation>
    <scope>NUCLEOTIDE SEQUENCE [LARGE SCALE GENOMIC DNA]</scope>
    <source>
        <strain evidence="11 12">BDU8</strain>
    </source>
</reference>
<dbReference type="InterPro" id="IPR006303">
    <property type="entry name" value="FliR"/>
</dbReference>
<evidence type="ECO:0000256" key="9">
    <source>
        <dbReference type="NCBIfam" id="TIGR01400"/>
    </source>
</evidence>
<evidence type="ECO:0000313" key="11">
    <source>
        <dbReference type="EMBL" id="AOJ05982.1"/>
    </source>
</evidence>
<keyword evidence="11" id="KW-0282">Flagellum</keyword>
<keyword evidence="6 10" id="KW-1133">Transmembrane helix</keyword>
<dbReference type="InterPro" id="IPR002010">
    <property type="entry name" value="T3SS_IM_R"/>
</dbReference>
<evidence type="ECO:0000256" key="1">
    <source>
        <dbReference type="ARBA" id="ARBA00002578"/>
    </source>
</evidence>
<feature type="transmembrane region" description="Helical" evidence="10">
    <location>
        <begin position="123"/>
        <end position="150"/>
    </location>
</feature>
<dbReference type="NCBIfam" id="TIGR01400">
    <property type="entry name" value="fliR"/>
    <property type="match status" value="1"/>
</dbReference>
<dbReference type="RefSeq" id="WP_066486462.1">
    <property type="nucleotide sequence ID" value="NZ_CP013388.1"/>
</dbReference>
<evidence type="ECO:0000256" key="4">
    <source>
        <dbReference type="ARBA" id="ARBA00022475"/>
    </source>
</evidence>
<keyword evidence="7 10" id="KW-0472">Membrane</keyword>
<feature type="transmembrane region" description="Helical" evidence="10">
    <location>
        <begin position="15"/>
        <end position="33"/>
    </location>
</feature>
<dbReference type="PANTHER" id="PTHR30065:SF8">
    <property type="entry name" value="FLAGELLAR BIOSYNTHETIC PROTEIN FLIR"/>
    <property type="match status" value="1"/>
</dbReference>
<comment type="similarity">
    <text evidence="2 10">Belongs to the FliR/MopE/SpaR family.</text>
</comment>
<feature type="transmembrane region" description="Helical" evidence="10">
    <location>
        <begin position="45"/>
        <end position="65"/>
    </location>
</feature>
<dbReference type="GO" id="GO:0006605">
    <property type="term" value="P:protein targeting"/>
    <property type="evidence" value="ECO:0007669"/>
    <property type="project" value="UniProtKB-UniRule"/>
</dbReference>
<dbReference type="Pfam" id="PF01311">
    <property type="entry name" value="Bac_export_1"/>
    <property type="match status" value="1"/>
</dbReference>
<accession>A0A1B4FQM6</accession>
<keyword evidence="4 10" id="KW-1003">Cell membrane</keyword>
<keyword evidence="5 10" id="KW-0812">Transmembrane</keyword>
<evidence type="ECO:0000256" key="3">
    <source>
        <dbReference type="ARBA" id="ARBA00021717"/>
    </source>
</evidence>
<feature type="transmembrane region" description="Helical" evidence="10">
    <location>
        <begin position="77"/>
        <end position="102"/>
    </location>
</feature>
<evidence type="ECO:0000256" key="6">
    <source>
        <dbReference type="ARBA" id="ARBA00022989"/>
    </source>
</evidence>
<evidence type="ECO:0000256" key="5">
    <source>
        <dbReference type="ARBA" id="ARBA00022692"/>
    </source>
</evidence>
<organism evidence="11 12">
    <name type="scientific">Burkholderia mayonis</name>
    <dbReference type="NCBI Taxonomy" id="1385591"/>
    <lineage>
        <taxon>Bacteria</taxon>
        <taxon>Pseudomonadati</taxon>
        <taxon>Pseudomonadota</taxon>
        <taxon>Betaproteobacteria</taxon>
        <taxon>Burkholderiales</taxon>
        <taxon>Burkholderiaceae</taxon>
        <taxon>Burkholderia</taxon>
        <taxon>pseudomallei group</taxon>
    </lineage>
</organism>
<dbReference type="GO" id="GO:0005886">
    <property type="term" value="C:plasma membrane"/>
    <property type="evidence" value="ECO:0007669"/>
    <property type="project" value="UniProtKB-SubCell"/>
</dbReference>
<keyword evidence="11" id="KW-0969">Cilium</keyword>
<protein>
    <recommendedName>
        <fullName evidence="3 9">Flagellar biosynthetic protein FliR</fullName>
    </recommendedName>
</protein>
<sequence>MEALMSAAPEMLSRIWWPFCRILAALSAAPIIGESTVPLRARVMLSLLLAVVALPAVAPVEVAAFSARGALVAAEQILIGLLFGTMLHFTLAIFMMLGYLIASQMGLAMAVMNDPLNGTSSDAISSVLLVVYMLLFFSIDAHLVVTQILYTSFRVWPVGSPVDLLSLKPLLYQVGWLFASTTLLATPIVFATLVLQIGKGYLSRATPGINLFSLGFAITTVFGLLMLGYMLPHLPDHYVRLTQHVLDLLDRYLSARHV</sequence>
<evidence type="ECO:0000313" key="12">
    <source>
        <dbReference type="Proteomes" id="UP000067711"/>
    </source>
</evidence>
<dbReference type="PRINTS" id="PR00953">
    <property type="entry name" value="TYPE3IMRPROT"/>
</dbReference>
<dbReference type="AlphaFoldDB" id="A0A1B4FQM6"/>
<keyword evidence="11" id="KW-0966">Cell projection</keyword>
<gene>
    <name evidence="11" type="ORF">WS71_00570</name>
</gene>